<proteinExistence type="predicted"/>
<dbReference type="SUPFAM" id="SSF56112">
    <property type="entry name" value="Protein kinase-like (PK-like)"/>
    <property type="match status" value="1"/>
</dbReference>
<keyword evidence="2" id="KW-0808">Transferase</keyword>
<keyword evidence="3" id="KW-1185">Reference proteome</keyword>
<reference evidence="3" key="1">
    <citation type="journal article" date="2023" name="Mol. Phylogenet. Evol.">
        <title>Genome-scale phylogeny and comparative genomics of the fungal order Sordariales.</title>
        <authorList>
            <person name="Hensen N."/>
            <person name="Bonometti L."/>
            <person name="Westerberg I."/>
            <person name="Brannstrom I.O."/>
            <person name="Guillou S."/>
            <person name="Cros-Aarteil S."/>
            <person name="Calhoun S."/>
            <person name="Haridas S."/>
            <person name="Kuo A."/>
            <person name="Mondo S."/>
            <person name="Pangilinan J."/>
            <person name="Riley R."/>
            <person name="LaButti K."/>
            <person name="Andreopoulos B."/>
            <person name="Lipzen A."/>
            <person name="Chen C."/>
            <person name="Yan M."/>
            <person name="Daum C."/>
            <person name="Ng V."/>
            <person name="Clum A."/>
            <person name="Steindorff A."/>
            <person name="Ohm R.A."/>
            <person name="Martin F."/>
            <person name="Silar P."/>
            <person name="Natvig D.O."/>
            <person name="Lalanne C."/>
            <person name="Gautier V."/>
            <person name="Ament-Velasquez S.L."/>
            <person name="Kruys A."/>
            <person name="Hutchinson M.I."/>
            <person name="Powell A.J."/>
            <person name="Barry K."/>
            <person name="Miller A.N."/>
            <person name="Grigoriev I.V."/>
            <person name="Debuchy R."/>
            <person name="Gladieux P."/>
            <person name="Hiltunen Thoren M."/>
            <person name="Johannesson H."/>
        </authorList>
    </citation>
    <scope>NUCLEOTIDE SEQUENCE [LARGE SCALE GENOMIC DNA]</scope>
    <source>
        <strain evidence="3">CBS 340.73</strain>
    </source>
</reference>
<feature type="domain" description="Aminoglycoside phosphotransferase" evidence="1">
    <location>
        <begin position="33"/>
        <end position="222"/>
    </location>
</feature>
<dbReference type="AlphaFoldDB" id="A0AAN6N9D7"/>
<keyword evidence="2" id="KW-0418">Kinase</keyword>
<evidence type="ECO:0000259" key="1">
    <source>
        <dbReference type="Pfam" id="PF01636"/>
    </source>
</evidence>
<evidence type="ECO:0000313" key="2">
    <source>
        <dbReference type="EMBL" id="KAK3940148.1"/>
    </source>
</evidence>
<sequence length="255" mass="29187">MTTTYTAVESSSVLQAPSRLTLEGPDSVRKRGESSLLRREVEAMNYVQRHTSIPIPTILEVHLDDKSNDENSWILMQRLPGLQLGTAWPKMDGKARSETIRQLKSYLEQLHQLRPPGAGWIGSASGGPAYDHRLSNMSTCGPFASVAEFHDFLVAPVRQCPRPELVSKYRSQLPDTYDVRFAHADLSWENILVDVSTGKVTGILDWEMAGFWPEWWEYRKALFGSRSQPWWTQLLKEVITEYPRETDIDMELEMF</sequence>
<organism evidence="2 3">
    <name type="scientific">Diplogelasinospora grovesii</name>
    <dbReference type="NCBI Taxonomy" id="303347"/>
    <lineage>
        <taxon>Eukaryota</taxon>
        <taxon>Fungi</taxon>
        <taxon>Dikarya</taxon>
        <taxon>Ascomycota</taxon>
        <taxon>Pezizomycotina</taxon>
        <taxon>Sordariomycetes</taxon>
        <taxon>Sordariomycetidae</taxon>
        <taxon>Sordariales</taxon>
        <taxon>Diplogelasinosporaceae</taxon>
        <taxon>Diplogelasinospora</taxon>
    </lineage>
</organism>
<evidence type="ECO:0000313" key="3">
    <source>
        <dbReference type="Proteomes" id="UP001303473"/>
    </source>
</evidence>
<comment type="caution">
    <text evidence="2">The sequence shown here is derived from an EMBL/GenBank/DDBJ whole genome shotgun (WGS) entry which is preliminary data.</text>
</comment>
<dbReference type="PANTHER" id="PTHR21310:SF54">
    <property type="entry name" value="AMINOGLYCOSIDE PHOSPHOTRANSFERASE DOMAIN-CONTAINING PROTEIN"/>
    <property type="match status" value="1"/>
</dbReference>
<name>A0AAN6N9D7_9PEZI</name>
<dbReference type="InterPro" id="IPR051678">
    <property type="entry name" value="AGP_Transferase"/>
</dbReference>
<dbReference type="PANTHER" id="PTHR21310">
    <property type="entry name" value="AMINOGLYCOSIDE PHOSPHOTRANSFERASE-RELATED-RELATED"/>
    <property type="match status" value="1"/>
</dbReference>
<dbReference type="InterPro" id="IPR002575">
    <property type="entry name" value="Aminoglycoside_PTrfase"/>
</dbReference>
<dbReference type="GO" id="GO:0016301">
    <property type="term" value="F:kinase activity"/>
    <property type="evidence" value="ECO:0007669"/>
    <property type="project" value="UniProtKB-KW"/>
</dbReference>
<dbReference type="InterPro" id="IPR011009">
    <property type="entry name" value="Kinase-like_dom_sf"/>
</dbReference>
<gene>
    <name evidence="2" type="ORF">QBC46DRAFT_261639</name>
</gene>
<accession>A0AAN6N9D7</accession>
<dbReference type="Pfam" id="PF01636">
    <property type="entry name" value="APH"/>
    <property type="match status" value="1"/>
</dbReference>
<dbReference type="Gene3D" id="3.90.1200.10">
    <property type="match status" value="1"/>
</dbReference>
<protein>
    <submittedName>
        <fullName evidence="2">Kinase-like protein</fullName>
    </submittedName>
</protein>
<dbReference type="Proteomes" id="UP001303473">
    <property type="component" value="Unassembled WGS sequence"/>
</dbReference>
<dbReference type="CDD" id="cd05120">
    <property type="entry name" value="APH_ChoK_like"/>
    <property type="match status" value="1"/>
</dbReference>
<dbReference type="EMBL" id="MU853800">
    <property type="protein sequence ID" value="KAK3940148.1"/>
    <property type="molecule type" value="Genomic_DNA"/>
</dbReference>